<organism evidence="2 3">
    <name type="scientific">Marmota monax</name>
    <name type="common">Woodchuck</name>
    <dbReference type="NCBI Taxonomy" id="9995"/>
    <lineage>
        <taxon>Eukaryota</taxon>
        <taxon>Metazoa</taxon>
        <taxon>Chordata</taxon>
        <taxon>Craniata</taxon>
        <taxon>Vertebrata</taxon>
        <taxon>Euteleostomi</taxon>
        <taxon>Mammalia</taxon>
        <taxon>Eutheria</taxon>
        <taxon>Euarchontoglires</taxon>
        <taxon>Glires</taxon>
        <taxon>Rodentia</taxon>
        <taxon>Sciuromorpha</taxon>
        <taxon>Sciuridae</taxon>
        <taxon>Xerinae</taxon>
        <taxon>Marmotini</taxon>
        <taxon>Marmota</taxon>
    </lineage>
</organism>
<feature type="compositionally biased region" description="Polar residues" evidence="1">
    <location>
        <begin position="18"/>
        <end position="30"/>
    </location>
</feature>
<dbReference type="EMBL" id="CABDUW010000900">
    <property type="protein sequence ID" value="VTJ76549.1"/>
    <property type="molecule type" value="Genomic_DNA"/>
</dbReference>
<comment type="caution">
    <text evidence="2">The sequence shown here is derived from an EMBL/GenBank/DDBJ whole genome shotgun (WGS) entry which is preliminary data.</text>
</comment>
<name>A0A5E4C5Y8_MARMO</name>
<feature type="region of interest" description="Disordered" evidence="1">
    <location>
        <begin position="1"/>
        <end position="52"/>
    </location>
</feature>
<reference evidence="2" key="1">
    <citation type="submission" date="2019-04" db="EMBL/GenBank/DDBJ databases">
        <authorList>
            <person name="Alioto T."/>
            <person name="Alioto T."/>
        </authorList>
    </citation>
    <scope>NUCLEOTIDE SEQUENCE [LARGE SCALE GENOMIC DNA]</scope>
</reference>
<evidence type="ECO:0000313" key="2">
    <source>
        <dbReference type="EMBL" id="VTJ76549.1"/>
    </source>
</evidence>
<proteinExistence type="predicted"/>
<dbReference type="Proteomes" id="UP000335636">
    <property type="component" value="Unassembled WGS sequence"/>
</dbReference>
<evidence type="ECO:0000256" key="1">
    <source>
        <dbReference type="SAM" id="MobiDB-lite"/>
    </source>
</evidence>
<accession>A0A5E4C5Y8</accession>
<dbReference type="AlphaFoldDB" id="A0A5E4C5Y8"/>
<keyword evidence="3" id="KW-1185">Reference proteome</keyword>
<gene>
    <name evidence="2" type="ORF">MONAX_5E033896</name>
</gene>
<evidence type="ECO:0000313" key="3">
    <source>
        <dbReference type="Proteomes" id="UP000335636"/>
    </source>
</evidence>
<protein>
    <submittedName>
        <fullName evidence="2">Uncharacterized protein</fullName>
    </submittedName>
</protein>
<feature type="non-terminal residue" evidence="2">
    <location>
        <position position="1"/>
    </location>
</feature>
<sequence>PGSADRTAQKRKFPSPPHSSNGHLLQDTSTSPIKNKKKPSLLSSNSKKQVRPRLGVAWQWAHQRAAMLRSLEPGLASVQQAALALPVICMCRKGSSEGPV</sequence>